<evidence type="ECO:0000313" key="1">
    <source>
        <dbReference type="EMBL" id="KAL2854994.1"/>
    </source>
</evidence>
<proteinExistence type="predicted"/>
<dbReference type="EMBL" id="JBFXLU010000012">
    <property type="protein sequence ID" value="KAL2854994.1"/>
    <property type="molecule type" value="Genomic_DNA"/>
</dbReference>
<protein>
    <submittedName>
        <fullName evidence="1">Uncharacterized protein</fullName>
    </submittedName>
</protein>
<comment type="caution">
    <text evidence="1">The sequence shown here is derived from an EMBL/GenBank/DDBJ whole genome shotgun (WGS) entry which is preliminary data.</text>
</comment>
<name>A0ABR4KRT1_9EURO</name>
<gene>
    <name evidence="1" type="ORF">BJY01DRAFT_19589</name>
</gene>
<accession>A0ABR4KRT1</accession>
<keyword evidence="2" id="KW-1185">Reference proteome</keyword>
<dbReference type="Proteomes" id="UP001610446">
    <property type="component" value="Unassembled WGS sequence"/>
</dbReference>
<organism evidence="1 2">
    <name type="scientific">Aspergillus pseudoustus</name>
    <dbReference type="NCBI Taxonomy" id="1810923"/>
    <lineage>
        <taxon>Eukaryota</taxon>
        <taxon>Fungi</taxon>
        <taxon>Dikarya</taxon>
        <taxon>Ascomycota</taxon>
        <taxon>Pezizomycotina</taxon>
        <taxon>Eurotiomycetes</taxon>
        <taxon>Eurotiomycetidae</taxon>
        <taxon>Eurotiales</taxon>
        <taxon>Aspergillaceae</taxon>
        <taxon>Aspergillus</taxon>
        <taxon>Aspergillus subgen. Nidulantes</taxon>
    </lineage>
</organism>
<reference evidence="1 2" key="1">
    <citation type="submission" date="2024-07" db="EMBL/GenBank/DDBJ databases">
        <title>Section-level genome sequencing and comparative genomics of Aspergillus sections Usti and Cavernicolus.</title>
        <authorList>
            <consortium name="Lawrence Berkeley National Laboratory"/>
            <person name="Nybo J.L."/>
            <person name="Vesth T.C."/>
            <person name="Theobald S."/>
            <person name="Frisvad J.C."/>
            <person name="Larsen T.O."/>
            <person name="Kjaerboelling I."/>
            <person name="Rothschild-Mancinelli K."/>
            <person name="Lyhne E.K."/>
            <person name="Kogle M.E."/>
            <person name="Barry K."/>
            <person name="Clum A."/>
            <person name="Na H."/>
            <person name="Ledsgaard L."/>
            <person name="Lin J."/>
            <person name="Lipzen A."/>
            <person name="Kuo A."/>
            <person name="Riley R."/>
            <person name="Mondo S."/>
            <person name="Labutti K."/>
            <person name="Haridas S."/>
            <person name="Pangalinan J."/>
            <person name="Salamov A.A."/>
            <person name="Simmons B.A."/>
            <person name="Magnuson J.K."/>
            <person name="Chen J."/>
            <person name="Drula E."/>
            <person name="Henrissat B."/>
            <person name="Wiebenga A."/>
            <person name="Lubbers R.J."/>
            <person name="Gomes A.C."/>
            <person name="Makela M.R."/>
            <person name="Stajich J."/>
            <person name="Grigoriev I.V."/>
            <person name="Mortensen U.H."/>
            <person name="De Vries R.P."/>
            <person name="Baker S.E."/>
            <person name="Andersen M.R."/>
        </authorList>
    </citation>
    <scope>NUCLEOTIDE SEQUENCE [LARGE SCALE GENOMIC DNA]</scope>
    <source>
        <strain evidence="1 2">CBS 123904</strain>
    </source>
</reference>
<sequence length="150" mass="17313">MRFRGYLRVLHDRYLRPWHARILRVNGECCALGEHWAETALFTHRDPPWTLGLNSGSVEFESLKSAFLCQFSNLHETRAEDRYEVSGNPVVLDNQHLSLFNIAGSIRNRNSSKAENYPRIGPYPSPSQIWGSHVISCEMRRKGSELSLIW</sequence>
<evidence type="ECO:0000313" key="2">
    <source>
        <dbReference type="Proteomes" id="UP001610446"/>
    </source>
</evidence>